<dbReference type="RefSeq" id="WP_211361754.1">
    <property type="nucleotide sequence ID" value="NZ_VFPH01000001.1"/>
</dbReference>
<proteinExistence type="predicted"/>
<name>A0A543GBL4_9PSEU</name>
<reference evidence="5 6" key="1">
    <citation type="submission" date="2019-06" db="EMBL/GenBank/DDBJ databases">
        <title>Sequencing the genomes of 1000 actinobacteria strains.</title>
        <authorList>
            <person name="Klenk H.-P."/>
        </authorList>
    </citation>
    <scope>NUCLEOTIDE SEQUENCE [LARGE SCALE GENOMIC DNA]</scope>
    <source>
        <strain evidence="5 6">DSM 45511</strain>
    </source>
</reference>
<dbReference type="InterPro" id="IPR016032">
    <property type="entry name" value="Sig_transdc_resp-reg_C-effctor"/>
</dbReference>
<dbReference type="PANTHER" id="PTHR44688">
    <property type="entry name" value="DNA-BINDING TRANSCRIPTIONAL ACTIVATOR DEVR_DOSR"/>
    <property type="match status" value="1"/>
</dbReference>
<dbReference type="GO" id="GO:0003677">
    <property type="term" value="F:DNA binding"/>
    <property type="evidence" value="ECO:0007669"/>
    <property type="project" value="UniProtKB-KW"/>
</dbReference>
<keyword evidence="6" id="KW-1185">Reference proteome</keyword>
<protein>
    <submittedName>
        <fullName evidence="5">Regulatory LuxR family protein</fullName>
    </submittedName>
</protein>
<keyword evidence="1" id="KW-0805">Transcription regulation</keyword>
<dbReference type="PRINTS" id="PR00038">
    <property type="entry name" value="HTHLUXR"/>
</dbReference>
<evidence type="ECO:0000313" key="5">
    <source>
        <dbReference type="EMBL" id="TQM43463.1"/>
    </source>
</evidence>
<evidence type="ECO:0000259" key="4">
    <source>
        <dbReference type="PROSITE" id="PS50043"/>
    </source>
</evidence>
<dbReference type="GO" id="GO:0006355">
    <property type="term" value="P:regulation of DNA-templated transcription"/>
    <property type="evidence" value="ECO:0007669"/>
    <property type="project" value="InterPro"/>
</dbReference>
<organism evidence="5 6">
    <name type="scientific">Pseudonocardia cypriaca</name>
    <dbReference type="NCBI Taxonomy" id="882449"/>
    <lineage>
        <taxon>Bacteria</taxon>
        <taxon>Bacillati</taxon>
        <taxon>Actinomycetota</taxon>
        <taxon>Actinomycetes</taxon>
        <taxon>Pseudonocardiales</taxon>
        <taxon>Pseudonocardiaceae</taxon>
        <taxon>Pseudonocardia</taxon>
    </lineage>
</organism>
<evidence type="ECO:0000256" key="2">
    <source>
        <dbReference type="ARBA" id="ARBA00023125"/>
    </source>
</evidence>
<dbReference type="PROSITE" id="PS00622">
    <property type="entry name" value="HTH_LUXR_1"/>
    <property type="match status" value="1"/>
</dbReference>
<feature type="domain" description="HTH luxR-type" evidence="4">
    <location>
        <begin position="184"/>
        <end position="249"/>
    </location>
</feature>
<dbReference type="EMBL" id="VFPH01000001">
    <property type="protein sequence ID" value="TQM43463.1"/>
    <property type="molecule type" value="Genomic_DNA"/>
</dbReference>
<evidence type="ECO:0000313" key="6">
    <source>
        <dbReference type="Proteomes" id="UP000319818"/>
    </source>
</evidence>
<dbReference type="InterPro" id="IPR000792">
    <property type="entry name" value="Tscrpt_reg_LuxR_C"/>
</dbReference>
<evidence type="ECO:0000256" key="3">
    <source>
        <dbReference type="ARBA" id="ARBA00023163"/>
    </source>
</evidence>
<keyword evidence="3" id="KW-0804">Transcription</keyword>
<dbReference type="Gene3D" id="1.10.10.10">
    <property type="entry name" value="Winged helix-like DNA-binding domain superfamily/Winged helix DNA-binding domain"/>
    <property type="match status" value="1"/>
</dbReference>
<accession>A0A543GBL4</accession>
<keyword evidence="2" id="KW-0238">DNA-binding</keyword>
<dbReference type="SMART" id="SM00421">
    <property type="entry name" value="HTH_LUXR"/>
    <property type="match status" value="1"/>
</dbReference>
<gene>
    <name evidence="5" type="ORF">FB388_0809</name>
</gene>
<dbReference type="Pfam" id="PF00196">
    <property type="entry name" value="GerE"/>
    <property type="match status" value="1"/>
</dbReference>
<dbReference type="Proteomes" id="UP000319818">
    <property type="component" value="Unassembled WGS sequence"/>
</dbReference>
<dbReference type="AlphaFoldDB" id="A0A543GBL4"/>
<dbReference type="PROSITE" id="PS50043">
    <property type="entry name" value="HTH_LUXR_2"/>
    <property type="match status" value="1"/>
</dbReference>
<comment type="caution">
    <text evidence="5">The sequence shown here is derived from an EMBL/GenBank/DDBJ whole genome shotgun (WGS) entry which is preliminary data.</text>
</comment>
<dbReference type="PANTHER" id="PTHR44688:SF16">
    <property type="entry name" value="DNA-BINDING TRANSCRIPTIONAL ACTIVATOR DEVR_DOSR"/>
    <property type="match status" value="1"/>
</dbReference>
<dbReference type="SUPFAM" id="SSF46894">
    <property type="entry name" value="C-terminal effector domain of the bipartite response regulators"/>
    <property type="match status" value="1"/>
</dbReference>
<dbReference type="CDD" id="cd06170">
    <property type="entry name" value="LuxR_C_like"/>
    <property type="match status" value="1"/>
</dbReference>
<dbReference type="InterPro" id="IPR036388">
    <property type="entry name" value="WH-like_DNA-bd_sf"/>
</dbReference>
<evidence type="ECO:0000256" key="1">
    <source>
        <dbReference type="ARBA" id="ARBA00023015"/>
    </source>
</evidence>
<sequence>MAPRKEHDWLELVATLFAAPLLELPDEQIALQMCASFGLVACSFNETAPDGVGGVRLWPADEQLGGLRGEMERWTAERAPREHPLLRYYLRTGRREPLQVADVPQAIAGARVRANWSAVGRAIGSPNQLALPLRLGPDGHRAFVLGRSDVFTPGELRLGQLLWQLLTALDRQVQEYARLTPEVDVVSGLRLTPREVAVLGLLVEGLTAAAIGRRLGIAERTVQKHLEHAYGKLGVADRLTAVLRAQHLGLLPALSRT</sequence>